<keyword evidence="3" id="KW-1185">Reference proteome</keyword>
<feature type="region of interest" description="Disordered" evidence="1">
    <location>
        <begin position="1"/>
        <end position="20"/>
    </location>
</feature>
<dbReference type="Proteomes" id="UP000026962">
    <property type="component" value="Chromosome 5"/>
</dbReference>
<dbReference type="EnsemblPlants" id="OPUNC05G21080.1">
    <property type="protein sequence ID" value="OPUNC05G21080.1"/>
    <property type="gene ID" value="OPUNC05G21080"/>
</dbReference>
<dbReference type="AlphaFoldDB" id="A0A0E0L4X6"/>
<dbReference type="Gramene" id="OPUNC05G21080.1">
    <property type="protein sequence ID" value="OPUNC05G21080.1"/>
    <property type="gene ID" value="OPUNC05G21080"/>
</dbReference>
<accession>A0A0E0L4X6</accession>
<proteinExistence type="predicted"/>
<name>A0A0E0L4X6_ORYPU</name>
<reference evidence="2" key="2">
    <citation type="submission" date="2018-05" db="EMBL/GenBank/DDBJ databases">
        <title>OpunRS2 (Oryza punctata Reference Sequence Version 2).</title>
        <authorList>
            <person name="Zhang J."/>
            <person name="Kudrna D."/>
            <person name="Lee S."/>
            <person name="Talag J."/>
            <person name="Welchert J."/>
            <person name="Wing R.A."/>
        </authorList>
    </citation>
    <scope>NUCLEOTIDE SEQUENCE [LARGE SCALE GENOMIC DNA]</scope>
</reference>
<evidence type="ECO:0000313" key="2">
    <source>
        <dbReference type="EnsemblPlants" id="OPUNC05G21080.1"/>
    </source>
</evidence>
<organism evidence="2">
    <name type="scientific">Oryza punctata</name>
    <name type="common">Red rice</name>
    <dbReference type="NCBI Taxonomy" id="4537"/>
    <lineage>
        <taxon>Eukaryota</taxon>
        <taxon>Viridiplantae</taxon>
        <taxon>Streptophyta</taxon>
        <taxon>Embryophyta</taxon>
        <taxon>Tracheophyta</taxon>
        <taxon>Spermatophyta</taxon>
        <taxon>Magnoliopsida</taxon>
        <taxon>Liliopsida</taxon>
        <taxon>Poales</taxon>
        <taxon>Poaceae</taxon>
        <taxon>BOP clade</taxon>
        <taxon>Oryzoideae</taxon>
        <taxon>Oryzeae</taxon>
        <taxon>Oryzinae</taxon>
        <taxon>Oryza</taxon>
    </lineage>
</organism>
<feature type="region of interest" description="Disordered" evidence="1">
    <location>
        <begin position="55"/>
        <end position="83"/>
    </location>
</feature>
<dbReference type="HOGENOM" id="CLU_2546556_0_0_1"/>
<protein>
    <submittedName>
        <fullName evidence="2">Uncharacterized protein</fullName>
    </submittedName>
</protein>
<reference evidence="2" key="1">
    <citation type="submission" date="2015-04" db="UniProtKB">
        <authorList>
            <consortium name="EnsemblPlants"/>
        </authorList>
    </citation>
    <scope>IDENTIFICATION</scope>
</reference>
<evidence type="ECO:0000256" key="1">
    <source>
        <dbReference type="SAM" id="MobiDB-lite"/>
    </source>
</evidence>
<evidence type="ECO:0000313" key="3">
    <source>
        <dbReference type="Proteomes" id="UP000026962"/>
    </source>
</evidence>
<sequence length="83" mass="9016">MGELHTRPRKRSGGGEVCGCRCRHRAAGSGRGDGNTRFSLSPNTHDTALFAALQVQPVYHNNPKENKKLGSGRKKGKEKDGRS</sequence>